<sequence>MTQTLHVTGMGCSGCEETIESALSDVEGVASANADNETDSVTVEGEADLETVIAVIEDAGYEAEA</sequence>
<evidence type="ECO:0000313" key="4">
    <source>
        <dbReference type="Proteomes" id="UP001321047"/>
    </source>
</evidence>
<protein>
    <submittedName>
        <fullName evidence="3">Heavy-metal-associated domain-containing protein</fullName>
    </submittedName>
</protein>
<feature type="domain" description="HMA" evidence="2">
    <location>
        <begin position="1"/>
        <end position="64"/>
    </location>
</feature>
<dbReference type="Pfam" id="PF00403">
    <property type="entry name" value="HMA"/>
    <property type="match status" value="1"/>
</dbReference>
<dbReference type="GO" id="GO:0046872">
    <property type="term" value="F:metal ion binding"/>
    <property type="evidence" value="ECO:0007669"/>
    <property type="project" value="UniProtKB-KW"/>
</dbReference>
<evidence type="ECO:0000256" key="1">
    <source>
        <dbReference type="ARBA" id="ARBA00022723"/>
    </source>
</evidence>
<reference evidence="3 4" key="1">
    <citation type="submission" date="2022-09" db="EMBL/GenBank/DDBJ databases">
        <title>Enrichment on poylsaccharides allowed isolation of novel metabolic and taxonomic groups of Haloarchaea.</title>
        <authorList>
            <person name="Sorokin D.Y."/>
            <person name="Elcheninov A.G."/>
            <person name="Khizhniak T.V."/>
            <person name="Kolganova T.V."/>
            <person name="Kublanov I.V."/>
        </authorList>
    </citation>
    <scope>NUCLEOTIDE SEQUENCE [LARGE SCALE GENOMIC DNA]</scope>
    <source>
        <strain evidence="3 4">AArc-curdl1</strain>
    </source>
</reference>
<keyword evidence="4" id="KW-1185">Reference proteome</keyword>
<accession>A0AAP2ZB45</accession>
<dbReference type="SUPFAM" id="SSF55008">
    <property type="entry name" value="HMA, heavy metal-associated domain"/>
    <property type="match status" value="1"/>
</dbReference>
<evidence type="ECO:0000313" key="3">
    <source>
        <dbReference type="EMBL" id="MCU4753653.1"/>
    </source>
</evidence>
<organism evidence="3 4">
    <name type="scientific">Natronosalvus hydrolyticus</name>
    <dbReference type="NCBI Taxonomy" id="2979988"/>
    <lineage>
        <taxon>Archaea</taxon>
        <taxon>Methanobacteriati</taxon>
        <taxon>Methanobacteriota</taxon>
        <taxon>Stenosarchaea group</taxon>
        <taxon>Halobacteria</taxon>
        <taxon>Halobacteriales</taxon>
        <taxon>Natrialbaceae</taxon>
        <taxon>Natronosalvus</taxon>
    </lineage>
</organism>
<dbReference type="CDD" id="cd00371">
    <property type="entry name" value="HMA"/>
    <property type="match status" value="1"/>
</dbReference>
<dbReference type="Gene3D" id="3.30.70.100">
    <property type="match status" value="1"/>
</dbReference>
<dbReference type="AlphaFoldDB" id="A0AAP2ZB45"/>
<dbReference type="EMBL" id="JAOPJZ010000019">
    <property type="protein sequence ID" value="MCU4753653.1"/>
    <property type="molecule type" value="Genomic_DNA"/>
</dbReference>
<dbReference type="RefSeq" id="WP_342809964.1">
    <property type="nucleotide sequence ID" value="NZ_JAOPJZ010000019.1"/>
</dbReference>
<dbReference type="PANTHER" id="PTHR22814">
    <property type="entry name" value="COPPER TRANSPORT PROTEIN ATOX1-RELATED"/>
    <property type="match status" value="1"/>
</dbReference>
<evidence type="ECO:0000259" key="2">
    <source>
        <dbReference type="PROSITE" id="PS50846"/>
    </source>
</evidence>
<dbReference type="Proteomes" id="UP001321047">
    <property type="component" value="Unassembled WGS sequence"/>
</dbReference>
<dbReference type="PANTHER" id="PTHR22814:SF287">
    <property type="entry name" value="COPPER TRANSPORT PROTEIN ATX1"/>
    <property type="match status" value="1"/>
</dbReference>
<comment type="caution">
    <text evidence="3">The sequence shown here is derived from an EMBL/GenBank/DDBJ whole genome shotgun (WGS) entry which is preliminary data.</text>
</comment>
<dbReference type="InterPro" id="IPR036163">
    <property type="entry name" value="HMA_dom_sf"/>
</dbReference>
<proteinExistence type="predicted"/>
<name>A0AAP2ZB45_9EURY</name>
<dbReference type="InterPro" id="IPR006121">
    <property type="entry name" value="HMA_dom"/>
</dbReference>
<dbReference type="PROSITE" id="PS50846">
    <property type="entry name" value="HMA_2"/>
    <property type="match status" value="1"/>
</dbReference>
<gene>
    <name evidence="3" type="ORF">OB919_16960</name>
</gene>
<keyword evidence="1" id="KW-0479">Metal-binding</keyword>